<keyword evidence="5" id="KW-1015">Disulfide bond</keyword>
<comment type="cofactor">
    <cofactor evidence="6">
        <name>[2Fe-2S] cluster</name>
        <dbReference type="ChEBI" id="CHEBI:190135"/>
    </cofactor>
</comment>
<keyword evidence="7" id="KW-0732">Signal</keyword>
<evidence type="ECO:0000256" key="6">
    <source>
        <dbReference type="ARBA" id="ARBA00034078"/>
    </source>
</evidence>
<dbReference type="PANTHER" id="PTHR10134">
    <property type="entry name" value="CYTOCHROME B-C1 COMPLEX SUBUNIT RIESKE, MITOCHONDRIAL"/>
    <property type="match status" value="1"/>
</dbReference>
<keyword evidence="2" id="KW-0479">Metal-binding</keyword>
<name>A0ABP8FUB9_9BACT</name>
<evidence type="ECO:0000256" key="1">
    <source>
        <dbReference type="ARBA" id="ARBA00022714"/>
    </source>
</evidence>
<keyword evidence="3" id="KW-0408">Iron</keyword>
<accession>A0ABP8FUB9</accession>
<evidence type="ECO:0000256" key="7">
    <source>
        <dbReference type="SAM" id="SignalP"/>
    </source>
</evidence>
<dbReference type="InterPro" id="IPR036922">
    <property type="entry name" value="Rieske_2Fe-2S_sf"/>
</dbReference>
<evidence type="ECO:0000256" key="5">
    <source>
        <dbReference type="ARBA" id="ARBA00023157"/>
    </source>
</evidence>
<dbReference type="Pfam" id="PF00355">
    <property type="entry name" value="Rieske"/>
    <property type="match status" value="1"/>
</dbReference>
<evidence type="ECO:0000256" key="4">
    <source>
        <dbReference type="ARBA" id="ARBA00023014"/>
    </source>
</evidence>
<evidence type="ECO:0000259" key="8">
    <source>
        <dbReference type="PROSITE" id="PS51296"/>
    </source>
</evidence>
<feature type="chain" id="PRO_5047163363" description="Rieske domain-containing protein" evidence="7">
    <location>
        <begin position="25"/>
        <end position="146"/>
    </location>
</feature>
<dbReference type="PRINTS" id="PR00162">
    <property type="entry name" value="RIESKE"/>
</dbReference>
<dbReference type="SUPFAM" id="SSF50022">
    <property type="entry name" value="ISP domain"/>
    <property type="match status" value="1"/>
</dbReference>
<dbReference type="Gene3D" id="2.102.10.10">
    <property type="entry name" value="Rieske [2Fe-2S] iron-sulphur domain"/>
    <property type="match status" value="1"/>
</dbReference>
<comment type="caution">
    <text evidence="9">The sequence shown here is derived from an EMBL/GenBank/DDBJ whole genome shotgun (WGS) entry which is preliminary data.</text>
</comment>
<evidence type="ECO:0000313" key="10">
    <source>
        <dbReference type="Proteomes" id="UP001501207"/>
    </source>
</evidence>
<feature type="domain" description="Rieske" evidence="8">
    <location>
        <begin position="45"/>
        <end position="139"/>
    </location>
</feature>
<dbReference type="InterPro" id="IPR017941">
    <property type="entry name" value="Rieske_2Fe-2S"/>
</dbReference>
<dbReference type="EMBL" id="BAABFN010000004">
    <property type="protein sequence ID" value="GAA4311066.1"/>
    <property type="molecule type" value="Genomic_DNA"/>
</dbReference>
<dbReference type="RefSeq" id="WP_344978780.1">
    <property type="nucleotide sequence ID" value="NZ_BAABFN010000004.1"/>
</dbReference>
<keyword evidence="4" id="KW-0411">Iron-sulfur</keyword>
<dbReference type="Proteomes" id="UP001501207">
    <property type="component" value="Unassembled WGS sequence"/>
</dbReference>
<keyword evidence="1" id="KW-0001">2Fe-2S</keyword>
<dbReference type="PROSITE" id="PS51257">
    <property type="entry name" value="PROKAR_LIPOPROTEIN"/>
    <property type="match status" value="1"/>
</dbReference>
<evidence type="ECO:0000256" key="3">
    <source>
        <dbReference type="ARBA" id="ARBA00023004"/>
    </source>
</evidence>
<proteinExistence type="predicted"/>
<dbReference type="PROSITE" id="PS51296">
    <property type="entry name" value="RIESKE"/>
    <property type="match status" value="1"/>
</dbReference>
<gene>
    <name evidence="9" type="ORF">GCM10023143_19970</name>
</gene>
<keyword evidence="10" id="KW-1185">Reference proteome</keyword>
<feature type="signal peptide" evidence="7">
    <location>
        <begin position="1"/>
        <end position="24"/>
    </location>
</feature>
<dbReference type="InterPro" id="IPR005805">
    <property type="entry name" value="Rieske_Fe-S_prot_C"/>
</dbReference>
<organism evidence="9 10">
    <name type="scientific">Compostibacter hankyongensis</name>
    <dbReference type="NCBI Taxonomy" id="1007089"/>
    <lineage>
        <taxon>Bacteria</taxon>
        <taxon>Pseudomonadati</taxon>
        <taxon>Bacteroidota</taxon>
        <taxon>Chitinophagia</taxon>
        <taxon>Chitinophagales</taxon>
        <taxon>Chitinophagaceae</taxon>
        <taxon>Compostibacter</taxon>
    </lineage>
</organism>
<sequence>MHRRNFIKTSCTACMAAGSGWFLGSLLTSCGSTVSVFKTAAVNNRVNIPLSDFGESNFRLIRVNNYNYDIAVQKTGTGSYRALVMMCTHAGNPLTKTGSNFYCPLHGSQFDMAGRVQKGPAEKPLIHLNTQQDDKNLWITLKPAVL</sequence>
<evidence type="ECO:0000313" key="9">
    <source>
        <dbReference type="EMBL" id="GAA4311066.1"/>
    </source>
</evidence>
<evidence type="ECO:0000256" key="2">
    <source>
        <dbReference type="ARBA" id="ARBA00022723"/>
    </source>
</evidence>
<protein>
    <recommendedName>
        <fullName evidence="8">Rieske domain-containing protein</fullName>
    </recommendedName>
</protein>
<dbReference type="InterPro" id="IPR014349">
    <property type="entry name" value="Rieske_Fe-S_prot"/>
</dbReference>
<reference evidence="10" key="1">
    <citation type="journal article" date="2019" name="Int. J. Syst. Evol. Microbiol.">
        <title>The Global Catalogue of Microorganisms (GCM) 10K type strain sequencing project: providing services to taxonomists for standard genome sequencing and annotation.</title>
        <authorList>
            <consortium name="The Broad Institute Genomics Platform"/>
            <consortium name="The Broad Institute Genome Sequencing Center for Infectious Disease"/>
            <person name="Wu L."/>
            <person name="Ma J."/>
        </authorList>
    </citation>
    <scope>NUCLEOTIDE SEQUENCE [LARGE SCALE GENOMIC DNA]</scope>
    <source>
        <strain evidence="10">JCM 17664</strain>
    </source>
</reference>